<dbReference type="SUPFAM" id="SSF53335">
    <property type="entry name" value="S-adenosyl-L-methionine-dependent methyltransferases"/>
    <property type="match status" value="1"/>
</dbReference>
<dbReference type="InterPro" id="IPR002941">
    <property type="entry name" value="DNA_methylase_N4/N6"/>
</dbReference>
<keyword evidence="2 10" id="KW-0489">Methyltransferase</keyword>
<dbReference type="GO" id="GO:0015667">
    <property type="term" value="F:site-specific DNA-methyltransferase (cytosine-N4-specific) activity"/>
    <property type="evidence" value="ECO:0007669"/>
    <property type="project" value="UniProtKB-EC"/>
</dbReference>
<dbReference type="GO" id="GO:0032259">
    <property type="term" value="P:methylation"/>
    <property type="evidence" value="ECO:0007669"/>
    <property type="project" value="UniProtKB-KW"/>
</dbReference>
<dbReference type="InterPro" id="IPR017985">
    <property type="entry name" value="MeTrfase_CN4_CS"/>
</dbReference>
<comment type="caution">
    <text evidence="10">The sequence shown here is derived from an EMBL/GenBank/DDBJ whole genome shotgun (WGS) entry which is preliminary data.</text>
</comment>
<dbReference type="CDD" id="cd02440">
    <property type="entry name" value="AdoMet_MTases"/>
    <property type="match status" value="1"/>
</dbReference>
<evidence type="ECO:0000256" key="1">
    <source>
        <dbReference type="ARBA" id="ARBA00010203"/>
    </source>
</evidence>
<evidence type="ECO:0000256" key="4">
    <source>
        <dbReference type="ARBA" id="ARBA00022691"/>
    </source>
</evidence>
<reference evidence="10 11" key="1">
    <citation type="submission" date="2019-08" db="EMBL/GenBank/DDBJ databases">
        <title>In-depth cultivation of the pig gut microbiome towards novel bacterial diversity and tailored functional studies.</title>
        <authorList>
            <person name="Wylensek D."/>
            <person name="Hitch T.C.A."/>
            <person name="Clavel T."/>
        </authorList>
    </citation>
    <scope>NUCLEOTIDE SEQUENCE [LARGE SCALE GENOMIC DNA]</scope>
    <source>
        <strain evidence="10 11">BBE-744-WT-12</strain>
    </source>
</reference>
<comment type="similarity">
    <text evidence="1">Belongs to the N(4)/N(6)-methyltransferase family. N(4) subfamily.</text>
</comment>
<evidence type="ECO:0000256" key="8">
    <source>
        <dbReference type="RuleBase" id="RU362026"/>
    </source>
</evidence>
<evidence type="ECO:0000259" key="9">
    <source>
        <dbReference type="Pfam" id="PF01555"/>
    </source>
</evidence>
<evidence type="ECO:0000256" key="5">
    <source>
        <dbReference type="ARBA" id="ARBA00022747"/>
    </source>
</evidence>
<gene>
    <name evidence="10" type="ORF">FYJ85_21325</name>
</gene>
<dbReference type="EMBL" id="VUNS01000041">
    <property type="protein sequence ID" value="MST99573.1"/>
    <property type="molecule type" value="Genomic_DNA"/>
</dbReference>
<dbReference type="InterPro" id="IPR001091">
    <property type="entry name" value="RM_Methyltransferase"/>
</dbReference>
<evidence type="ECO:0000256" key="7">
    <source>
        <dbReference type="ARBA" id="ARBA00049120"/>
    </source>
</evidence>
<dbReference type="Pfam" id="PF01555">
    <property type="entry name" value="N6_N4_Mtase"/>
    <property type="match status" value="1"/>
</dbReference>
<dbReference type="AlphaFoldDB" id="A0A844G8Q5"/>
<dbReference type="PANTHER" id="PTHR13370">
    <property type="entry name" value="RNA METHYLASE-RELATED"/>
    <property type="match status" value="1"/>
</dbReference>
<keyword evidence="6" id="KW-0238">DNA-binding</keyword>
<comment type="catalytic activity">
    <reaction evidence="7">
        <text>a 2'-deoxycytidine in DNA + S-adenosyl-L-methionine = an N(4)-methyl-2'-deoxycytidine in DNA + S-adenosyl-L-homocysteine + H(+)</text>
        <dbReference type="Rhea" id="RHEA:16857"/>
        <dbReference type="Rhea" id="RHEA-COMP:11369"/>
        <dbReference type="Rhea" id="RHEA-COMP:13674"/>
        <dbReference type="ChEBI" id="CHEBI:15378"/>
        <dbReference type="ChEBI" id="CHEBI:57856"/>
        <dbReference type="ChEBI" id="CHEBI:59789"/>
        <dbReference type="ChEBI" id="CHEBI:85452"/>
        <dbReference type="ChEBI" id="CHEBI:137933"/>
        <dbReference type="EC" id="2.1.1.113"/>
    </reaction>
</comment>
<dbReference type="PROSITE" id="PS00093">
    <property type="entry name" value="N4_MTASE"/>
    <property type="match status" value="1"/>
</dbReference>
<dbReference type="GO" id="GO:0005737">
    <property type="term" value="C:cytoplasm"/>
    <property type="evidence" value="ECO:0007669"/>
    <property type="project" value="TreeGrafter"/>
</dbReference>
<name>A0A844G8Q5_9BACT</name>
<evidence type="ECO:0000256" key="3">
    <source>
        <dbReference type="ARBA" id="ARBA00022679"/>
    </source>
</evidence>
<dbReference type="GO" id="GO:0003677">
    <property type="term" value="F:DNA binding"/>
    <property type="evidence" value="ECO:0007669"/>
    <property type="project" value="UniProtKB-KW"/>
</dbReference>
<evidence type="ECO:0000256" key="6">
    <source>
        <dbReference type="ARBA" id="ARBA00023125"/>
    </source>
</evidence>
<dbReference type="InterPro" id="IPR029063">
    <property type="entry name" value="SAM-dependent_MTases_sf"/>
</dbReference>
<evidence type="ECO:0000313" key="10">
    <source>
        <dbReference type="EMBL" id="MST99573.1"/>
    </source>
</evidence>
<organism evidence="10 11">
    <name type="scientific">Victivallis lenta</name>
    <dbReference type="NCBI Taxonomy" id="2606640"/>
    <lineage>
        <taxon>Bacteria</taxon>
        <taxon>Pseudomonadati</taxon>
        <taxon>Lentisphaerota</taxon>
        <taxon>Lentisphaeria</taxon>
        <taxon>Victivallales</taxon>
        <taxon>Victivallaceae</taxon>
        <taxon>Victivallis</taxon>
    </lineage>
</organism>
<keyword evidence="5" id="KW-0680">Restriction system</keyword>
<dbReference type="GO" id="GO:0009007">
    <property type="term" value="F:site-specific DNA-methyltransferase (adenine-specific) activity"/>
    <property type="evidence" value="ECO:0007669"/>
    <property type="project" value="TreeGrafter"/>
</dbReference>
<dbReference type="PRINTS" id="PR00508">
    <property type="entry name" value="S21N4MTFRASE"/>
</dbReference>
<protein>
    <recommendedName>
        <fullName evidence="8">Methyltransferase</fullName>
        <ecNumber evidence="8">2.1.1.-</ecNumber>
    </recommendedName>
</protein>
<keyword evidence="4" id="KW-0949">S-adenosyl-L-methionine</keyword>
<keyword evidence="11" id="KW-1185">Reference proteome</keyword>
<dbReference type="GO" id="GO:0008170">
    <property type="term" value="F:N-methyltransferase activity"/>
    <property type="evidence" value="ECO:0007669"/>
    <property type="project" value="InterPro"/>
</dbReference>
<dbReference type="EC" id="2.1.1.-" evidence="8"/>
<evidence type="ECO:0000313" key="11">
    <source>
        <dbReference type="Proteomes" id="UP000435649"/>
    </source>
</evidence>
<keyword evidence="3 10" id="KW-0808">Transferase</keyword>
<dbReference type="Proteomes" id="UP000435649">
    <property type="component" value="Unassembled WGS sequence"/>
</dbReference>
<feature type="domain" description="DNA methylase N-4/N-6" evidence="9">
    <location>
        <begin position="26"/>
        <end position="241"/>
    </location>
</feature>
<dbReference type="PANTHER" id="PTHR13370:SF3">
    <property type="entry name" value="TRNA (GUANINE(10)-N2)-METHYLTRANSFERASE HOMOLOG"/>
    <property type="match status" value="1"/>
</dbReference>
<accession>A0A844G8Q5</accession>
<evidence type="ECO:0000256" key="2">
    <source>
        <dbReference type="ARBA" id="ARBA00022603"/>
    </source>
</evidence>
<sequence>MSKKAMIEIVNADCIQYLKALPPDSIDLVVTSPPYNCGMPYRTYCDSRPWEEYLSWCRDWLSLLYRVCRRGGRIAINVLFEMGLKKNSVRVFPAKEFIDLIQYAGFTVYGVPLWADAHKGRLTAWGSWRSASCPYIYNPCEVVIIACKGERKKLVKGIDTISRDDFIHGCSGIWRIRPDTCSLTLASFPVALPKLAIELLSFHNELVLDPFCGSGTTGIACLQTGRNFIGVEVDPEYCEIARARIAQAQKSLNNNDKGTHE</sequence>
<dbReference type="GO" id="GO:0009307">
    <property type="term" value="P:DNA restriction-modification system"/>
    <property type="evidence" value="ECO:0007669"/>
    <property type="project" value="UniProtKB-KW"/>
</dbReference>
<dbReference type="Gene3D" id="3.40.50.150">
    <property type="entry name" value="Vaccinia Virus protein VP39"/>
    <property type="match status" value="1"/>
</dbReference>
<proteinExistence type="inferred from homology"/>